<sequence length="186" mass="21584">MANQLFNNFPELQYTLPNEKIVTIKDFFRKATVEQDAVNSVVDYTYYEVLDGERPDVVASKLYGNGDLHWTLFLVNDWSNYYEWHMDQETLSNYLTEKYPGVWLVAANTTDIVDATTYNKNNTPWTITATSKFHFGEQVTNGTYTANVIKIEPQHKRICVEDGTWLKNEVVTTNRITDSHLYYNGV</sequence>
<dbReference type="AlphaFoldDB" id="A0A382IC85"/>
<name>A0A382IC85_9ZZZZ</name>
<dbReference type="Pfam" id="PF11246">
    <property type="entry name" value="Phage_gp53"/>
    <property type="match status" value="1"/>
</dbReference>
<organism evidence="1">
    <name type="scientific">marine metagenome</name>
    <dbReference type="NCBI Taxonomy" id="408172"/>
    <lineage>
        <taxon>unclassified sequences</taxon>
        <taxon>metagenomes</taxon>
        <taxon>ecological metagenomes</taxon>
    </lineage>
</organism>
<dbReference type="InterPro" id="IPR022607">
    <property type="entry name" value="Phage_T4_Gp53_baseplate_wedge"/>
</dbReference>
<dbReference type="EMBL" id="UINC01066298">
    <property type="protein sequence ID" value="SVB96857.1"/>
    <property type="molecule type" value="Genomic_DNA"/>
</dbReference>
<reference evidence="1" key="1">
    <citation type="submission" date="2018-05" db="EMBL/GenBank/DDBJ databases">
        <authorList>
            <person name="Lanie J.A."/>
            <person name="Ng W.-L."/>
            <person name="Kazmierczak K.M."/>
            <person name="Andrzejewski T.M."/>
            <person name="Davidsen T.M."/>
            <person name="Wayne K.J."/>
            <person name="Tettelin H."/>
            <person name="Glass J.I."/>
            <person name="Rusch D."/>
            <person name="Podicherti R."/>
            <person name="Tsui H.-C.T."/>
            <person name="Winkler M.E."/>
        </authorList>
    </citation>
    <scope>NUCLEOTIDE SEQUENCE</scope>
</reference>
<feature type="non-terminal residue" evidence="1">
    <location>
        <position position="186"/>
    </location>
</feature>
<evidence type="ECO:0000313" key="1">
    <source>
        <dbReference type="EMBL" id="SVB96857.1"/>
    </source>
</evidence>
<gene>
    <name evidence="1" type="ORF">METZ01_LOCUS249711</name>
</gene>
<protein>
    <submittedName>
        <fullName evidence="1">Uncharacterized protein</fullName>
    </submittedName>
</protein>
<accession>A0A382IC85</accession>
<proteinExistence type="predicted"/>